<evidence type="ECO:0000313" key="3">
    <source>
        <dbReference type="Proteomes" id="UP001141327"/>
    </source>
</evidence>
<name>A0ABQ8U826_9EUKA</name>
<evidence type="ECO:0000256" key="1">
    <source>
        <dbReference type="SAM" id="MobiDB-lite"/>
    </source>
</evidence>
<feature type="region of interest" description="Disordered" evidence="1">
    <location>
        <begin position="16"/>
        <end position="38"/>
    </location>
</feature>
<gene>
    <name evidence="2" type="ORF">PAPYR_9568</name>
</gene>
<keyword evidence="3" id="KW-1185">Reference proteome</keyword>
<comment type="caution">
    <text evidence="2">The sequence shown here is derived from an EMBL/GenBank/DDBJ whole genome shotgun (WGS) entry which is preliminary data.</text>
</comment>
<dbReference type="Proteomes" id="UP001141327">
    <property type="component" value="Unassembled WGS sequence"/>
</dbReference>
<reference evidence="2" key="1">
    <citation type="journal article" date="2022" name="bioRxiv">
        <title>Genomics of Preaxostyla Flagellates Illuminates Evolutionary Transitions and the Path Towards Mitochondrial Loss.</title>
        <authorList>
            <person name="Novak L.V.F."/>
            <person name="Treitli S.C."/>
            <person name="Pyrih J."/>
            <person name="Halakuc P."/>
            <person name="Pipaliya S.V."/>
            <person name="Vacek V."/>
            <person name="Brzon O."/>
            <person name="Soukal P."/>
            <person name="Eme L."/>
            <person name="Dacks J.B."/>
            <person name="Karnkowska A."/>
            <person name="Elias M."/>
            <person name="Hampl V."/>
        </authorList>
    </citation>
    <scope>NUCLEOTIDE SEQUENCE</scope>
    <source>
        <strain evidence="2">RCP-MX</strain>
    </source>
</reference>
<evidence type="ECO:0000313" key="2">
    <source>
        <dbReference type="EMBL" id="KAJ4455488.1"/>
    </source>
</evidence>
<proteinExistence type="predicted"/>
<accession>A0ABQ8U826</accession>
<dbReference type="EMBL" id="JAPMOS010000106">
    <property type="protein sequence ID" value="KAJ4455488.1"/>
    <property type="molecule type" value="Genomic_DNA"/>
</dbReference>
<organism evidence="2 3">
    <name type="scientific">Paratrimastix pyriformis</name>
    <dbReference type="NCBI Taxonomy" id="342808"/>
    <lineage>
        <taxon>Eukaryota</taxon>
        <taxon>Metamonada</taxon>
        <taxon>Preaxostyla</taxon>
        <taxon>Paratrimastigidae</taxon>
        <taxon>Paratrimastix</taxon>
    </lineage>
</organism>
<sequence>MTPWRNGSAIDSRSIVISAGGPPQYSSLPPPPARTQGFGLLPPLGPQERPVVVPHPALYARGGPGILPGLQFEEEARGWAPRRSRFSSGITLDGLEQKLAAPA</sequence>
<protein>
    <submittedName>
        <fullName evidence="2">Uncharacterized protein</fullName>
    </submittedName>
</protein>